<keyword evidence="6 12" id="KW-0697">Rotamase</keyword>
<keyword evidence="17" id="KW-1185">Reference proteome</keyword>
<evidence type="ECO:0000313" key="17">
    <source>
        <dbReference type="Proteomes" id="UP000707138"/>
    </source>
</evidence>
<evidence type="ECO:0000313" key="16">
    <source>
        <dbReference type="EMBL" id="MBM6912166.1"/>
    </source>
</evidence>
<comment type="function">
    <text evidence="10 12">Involved in protein export. Acts as a chaperone by maintaining the newly synthesized protein in an open conformation. Functions as a peptidyl-prolyl cis-trans isomerase.</text>
</comment>
<dbReference type="SUPFAM" id="SSF109998">
    <property type="entry name" value="Triger factor/SurA peptide-binding domain-like"/>
    <property type="match status" value="1"/>
</dbReference>
<dbReference type="Gene3D" id="3.30.70.1050">
    <property type="entry name" value="Trigger factor ribosome-binding domain"/>
    <property type="match status" value="1"/>
</dbReference>
<dbReference type="Pfam" id="PF00254">
    <property type="entry name" value="FKBP_C"/>
    <property type="match status" value="1"/>
</dbReference>
<dbReference type="Pfam" id="PF05697">
    <property type="entry name" value="Trigger_N"/>
    <property type="match status" value="1"/>
</dbReference>
<dbReference type="HAMAP" id="MF_00303">
    <property type="entry name" value="Trigger_factor_Tig"/>
    <property type="match status" value="1"/>
</dbReference>
<comment type="subcellular location">
    <subcellularLocation>
        <location evidence="12">Cytoplasm</location>
    </subcellularLocation>
    <text evidence="12">About half TF is bound to the ribosome near the polypeptide exit tunnel while the other half is free in the cytoplasm.</text>
</comment>
<feature type="domain" description="PPIase FKBP-type" evidence="15">
    <location>
        <begin position="164"/>
        <end position="224"/>
    </location>
</feature>
<dbReference type="NCBIfam" id="TIGR00115">
    <property type="entry name" value="tig"/>
    <property type="match status" value="1"/>
</dbReference>
<dbReference type="PANTHER" id="PTHR30560:SF3">
    <property type="entry name" value="TRIGGER FACTOR-LIKE PROTEIN TIG, CHLOROPLASTIC"/>
    <property type="match status" value="1"/>
</dbReference>
<dbReference type="GO" id="GO:0003755">
    <property type="term" value="F:peptidyl-prolyl cis-trans isomerase activity"/>
    <property type="evidence" value="ECO:0007669"/>
    <property type="project" value="UniProtKB-EC"/>
</dbReference>
<dbReference type="InterPro" id="IPR046357">
    <property type="entry name" value="PPIase_dom_sf"/>
</dbReference>
<evidence type="ECO:0000256" key="5">
    <source>
        <dbReference type="ARBA" id="ARBA00022618"/>
    </source>
</evidence>
<dbReference type="InterPro" id="IPR005215">
    <property type="entry name" value="Trig_fac"/>
</dbReference>
<evidence type="ECO:0000256" key="8">
    <source>
        <dbReference type="ARBA" id="ARBA00023235"/>
    </source>
</evidence>
<dbReference type="InterPro" id="IPR037041">
    <property type="entry name" value="Trigger_fac_C_sf"/>
</dbReference>
<keyword evidence="5 12" id="KW-0132">Cell division</keyword>
<name>A0ABS2GDV5_9FIRM</name>
<keyword evidence="8 12" id="KW-0413">Isomerase</keyword>
<gene>
    <name evidence="12" type="primary">tig</name>
    <name evidence="16" type="ORF">H6A01_02315</name>
</gene>
<proteinExistence type="inferred from homology"/>
<evidence type="ECO:0000256" key="1">
    <source>
        <dbReference type="ARBA" id="ARBA00000971"/>
    </source>
</evidence>
<keyword evidence="12" id="KW-0963">Cytoplasm</keyword>
<dbReference type="InterPro" id="IPR027304">
    <property type="entry name" value="Trigger_fact/SurA_dom_sf"/>
</dbReference>
<keyword evidence="9 12" id="KW-0131">Cell cycle</keyword>
<evidence type="ECO:0000256" key="2">
    <source>
        <dbReference type="ARBA" id="ARBA00005464"/>
    </source>
</evidence>
<sequence length="443" mass="49468">MNVTVNPVDQHKVTLTIEVPAKEVTKGIAQAVKRIAGQVNIPGFRKGKAPRRILEMNFGKDAILEEAFELLAGRAYNEALREQEIVPVSEPEIERVTFEEGKDLVFKATLTKRPEVTLGEYKGLEAEKQDATVTDEQIQEQLDNIRNQQAKMVVADKDAKLQKDDFAVIDFAGSIDGKPFDGGEGKSYPLQIGSGNFIPGFEDQLIGHVAGDDVDVKVTFPEDYFVKELAGKEAVFKVHVHDIKRKELPELNDEFAKEASSYDTIEELKADLRKKMEEDATGRAIDAYNAALIEQAVKNATVDIPEIMVDDRVEQMIQELAMNMESRGLKLDDYLKFSNKTLEALKEEYKANAAENVRADLVLEAIAKEENIQVTTEDMNMEIFTMAQNFGADPKEVWNIIAKEGRVSMLASSVARKKAARFIIEHAKGAETAKSEEAKEEEK</sequence>
<dbReference type="Proteomes" id="UP000707138">
    <property type="component" value="Unassembled WGS sequence"/>
</dbReference>
<comment type="domain">
    <text evidence="12">Consists of 3 domains; the N-terminus binds the ribosome, the middle domain has PPIase activity, while the C-terminus has intrinsic chaperone activity on its own.</text>
</comment>
<reference evidence="16 17" key="1">
    <citation type="journal article" date="2021" name="Sci. Rep.">
        <title>The distribution of antibiotic resistance genes in chicken gut microbiota commensals.</title>
        <authorList>
            <person name="Juricova H."/>
            <person name="Matiasovicova J."/>
            <person name="Kubasova T."/>
            <person name="Cejkova D."/>
            <person name="Rychlik I."/>
        </authorList>
    </citation>
    <scope>NUCLEOTIDE SEQUENCE [LARGE SCALE GENOMIC DNA]</scope>
    <source>
        <strain evidence="16 17">An537</strain>
    </source>
</reference>
<dbReference type="EMBL" id="JACJLA010000003">
    <property type="protein sequence ID" value="MBM6912166.1"/>
    <property type="molecule type" value="Genomic_DNA"/>
</dbReference>
<evidence type="ECO:0000256" key="10">
    <source>
        <dbReference type="ARBA" id="ARBA00024849"/>
    </source>
</evidence>
<evidence type="ECO:0000256" key="4">
    <source>
        <dbReference type="ARBA" id="ARBA00016902"/>
    </source>
</evidence>
<evidence type="ECO:0000256" key="6">
    <source>
        <dbReference type="ARBA" id="ARBA00023110"/>
    </source>
</evidence>
<dbReference type="PANTHER" id="PTHR30560">
    <property type="entry name" value="TRIGGER FACTOR CHAPERONE AND PEPTIDYL-PROLYL CIS/TRANS ISOMERASE"/>
    <property type="match status" value="1"/>
</dbReference>
<dbReference type="PIRSF" id="PIRSF003095">
    <property type="entry name" value="Trigger_factor"/>
    <property type="match status" value="1"/>
</dbReference>
<evidence type="ECO:0000256" key="14">
    <source>
        <dbReference type="RuleBase" id="RU003914"/>
    </source>
</evidence>
<evidence type="ECO:0000256" key="3">
    <source>
        <dbReference type="ARBA" id="ARBA00013194"/>
    </source>
</evidence>
<dbReference type="InterPro" id="IPR036611">
    <property type="entry name" value="Trigger_fac_ribosome-bd_sf"/>
</dbReference>
<evidence type="ECO:0000256" key="11">
    <source>
        <dbReference type="ARBA" id="ARBA00029986"/>
    </source>
</evidence>
<dbReference type="Pfam" id="PF05698">
    <property type="entry name" value="Trigger_C"/>
    <property type="match status" value="1"/>
</dbReference>
<evidence type="ECO:0000259" key="15">
    <source>
        <dbReference type="PROSITE" id="PS50059"/>
    </source>
</evidence>
<organism evidence="16 17">
    <name type="scientific">Veillonella magna</name>
    <dbReference type="NCBI Taxonomy" id="464322"/>
    <lineage>
        <taxon>Bacteria</taxon>
        <taxon>Bacillati</taxon>
        <taxon>Bacillota</taxon>
        <taxon>Negativicutes</taxon>
        <taxon>Veillonellales</taxon>
        <taxon>Veillonellaceae</taxon>
        <taxon>Veillonella</taxon>
    </lineage>
</organism>
<comment type="caution">
    <text evidence="16">The sequence shown here is derived from an EMBL/GenBank/DDBJ whole genome shotgun (WGS) entry which is preliminary data.</text>
</comment>
<evidence type="ECO:0000256" key="13">
    <source>
        <dbReference type="PROSITE-ProRule" id="PRU00277"/>
    </source>
</evidence>
<dbReference type="InterPro" id="IPR001179">
    <property type="entry name" value="PPIase_FKBP_dom"/>
</dbReference>
<evidence type="ECO:0000256" key="12">
    <source>
        <dbReference type="HAMAP-Rule" id="MF_00303"/>
    </source>
</evidence>
<dbReference type="Gene3D" id="3.10.50.40">
    <property type="match status" value="1"/>
</dbReference>
<keyword evidence="7 12" id="KW-0143">Chaperone</keyword>
<comment type="similarity">
    <text evidence="2 12 14">Belongs to the FKBP-type PPIase family. Tig subfamily.</text>
</comment>
<dbReference type="SUPFAM" id="SSF54534">
    <property type="entry name" value="FKBP-like"/>
    <property type="match status" value="1"/>
</dbReference>
<protein>
    <recommendedName>
        <fullName evidence="4 12">Trigger factor</fullName>
        <shortName evidence="12">TF</shortName>
        <ecNumber evidence="3 12">5.2.1.8</ecNumber>
    </recommendedName>
    <alternativeName>
        <fullName evidence="11 12">PPIase</fullName>
    </alternativeName>
</protein>
<evidence type="ECO:0000256" key="7">
    <source>
        <dbReference type="ARBA" id="ARBA00023186"/>
    </source>
</evidence>
<evidence type="ECO:0000256" key="9">
    <source>
        <dbReference type="ARBA" id="ARBA00023306"/>
    </source>
</evidence>
<dbReference type="InterPro" id="IPR008881">
    <property type="entry name" value="Trigger_fac_ribosome-bd_bac"/>
</dbReference>
<dbReference type="InterPro" id="IPR008880">
    <property type="entry name" value="Trigger_fac_C"/>
</dbReference>
<dbReference type="PROSITE" id="PS50059">
    <property type="entry name" value="FKBP_PPIASE"/>
    <property type="match status" value="1"/>
</dbReference>
<dbReference type="Gene3D" id="1.10.3120.10">
    <property type="entry name" value="Trigger factor, C-terminal domain"/>
    <property type="match status" value="1"/>
</dbReference>
<dbReference type="RefSeq" id="WP_028254801.1">
    <property type="nucleotide sequence ID" value="NZ_CALXQD010000002.1"/>
</dbReference>
<dbReference type="SUPFAM" id="SSF102735">
    <property type="entry name" value="Trigger factor ribosome-binding domain"/>
    <property type="match status" value="1"/>
</dbReference>
<dbReference type="EC" id="5.2.1.8" evidence="3 12"/>
<accession>A0ABS2GDV5</accession>
<comment type="catalytic activity">
    <reaction evidence="1 12 13">
        <text>[protein]-peptidylproline (omega=180) = [protein]-peptidylproline (omega=0)</text>
        <dbReference type="Rhea" id="RHEA:16237"/>
        <dbReference type="Rhea" id="RHEA-COMP:10747"/>
        <dbReference type="Rhea" id="RHEA-COMP:10748"/>
        <dbReference type="ChEBI" id="CHEBI:83833"/>
        <dbReference type="ChEBI" id="CHEBI:83834"/>
        <dbReference type="EC" id="5.2.1.8"/>
    </reaction>
</comment>